<proteinExistence type="predicted"/>
<reference evidence="3 4" key="1">
    <citation type="submission" date="2021-02" db="EMBL/GenBank/DDBJ databases">
        <title>De Novo genome assembly of isolated myxobacteria.</title>
        <authorList>
            <person name="Stevens D.C."/>
        </authorList>
    </citation>
    <scope>NUCLEOTIDE SEQUENCE [LARGE SCALE GENOMIC DNA]</scope>
    <source>
        <strain evidence="4">SCPEA02</strain>
    </source>
</reference>
<sequence>MMRVLVTYGSKRGGTEGIARQVAEVLRTEGLDAEVLPPGDVVDVSAYDAVIVGGALYANRWYRTARHFVHRHVHELREMPVWFFSSGPLDDSAAEGLIEPTAQVRALMEQVHALGHMTFGGRLEANAKGFIARAMARQRAGDWRDAGHIHRWARSLAEELQPGREESPVPTETELH</sequence>
<dbReference type="PROSITE" id="PS50902">
    <property type="entry name" value="FLAVODOXIN_LIKE"/>
    <property type="match status" value="1"/>
</dbReference>
<evidence type="ECO:0000259" key="2">
    <source>
        <dbReference type="PROSITE" id="PS50902"/>
    </source>
</evidence>
<dbReference type="Pfam" id="PF12724">
    <property type="entry name" value="Flavodoxin_5"/>
    <property type="match status" value="1"/>
</dbReference>
<dbReference type="SUPFAM" id="SSF52218">
    <property type="entry name" value="Flavoproteins"/>
    <property type="match status" value="1"/>
</dbReference>
<evidence type="ECO:0000256" key="1">
    <source>
        <dbReference type="SAM" id="MobiDB-lite"/>
    </source>
</evidence>
<feature type="region of interest" description="Disordered" evidence="1">
    <location>
        <begin position="157"/>
        <end position="176"/>
    </location>
</feature>
<feature type="domain" description="Flavodoxin-like" evidence="2">
    <location>
        <begin position="4"/>
        <end position="157"/>
    </location>
</feature>
<organism evidence="3 4">
    <name type="scientific">Pyxidicoccus parkwayensis</name>
    <dbReference type="NCBI Taxonomy" id="2813578"/>
    <lineage>
        <taxon>Bacteria</taxon>
        <taxon>Pseudomonadati</taxon>
        <taxon>Myxococcota</taxon>
        <taxon>Myxococcia</taxon>
        <taxon>Myxococcales</taxon>
        <taxon>Cystobacterineae</taxon>
        <taxon>Myxococcaceae</taxon>
        <taxon>Pyxidicoccus</taxon>
    </lineage>
</organism>
<protein>
    <submittedName>
        <fullName evidence="3">Flavodoxin</fullName>
    </submittedName>
</protein>
<keyword evidence="4" id="KW-1185">Reference proteome</keyword>
<dbReference type="Gene3D" id="3.40.50.360">
    <property type="match status" value="1"/>
</dbReference>
<evidence type="ECO:0000313" key="4">
    <source>
        <dbReference type="Proteomes" id="UP000662747"/>
    </source>
</evidence>
<accession>A0ABX7P4Q0</accession>
<gene>
    <name evidence="3" type="ORF">JY651_10990</name>
</gene>
<feature type="compositionally biased region" description="Basic and acidic residues" evidence="1">
    <location>
        <begin position="161"/>
        <end position="176"/>
    </location>
</feature>
<dbReference type="InterPro" id="IPR029039">
    <property type="entry name" value="Flavoprotein-like_sf"/>
</dbReference>
<evidence type="ECO:0000313" key="3">
    <source>
        <dbReference type="EMBL" id="QSQ25411.1"/>
    </source>
</evidence>
<dbReference type="InterPro" id="IPR026816">
    <property type="entry name" value="Flavodoxin_dom"/>
</dbReference>
<dbReference type="InterPro" id="IPR052200">
    <property type="entry name" value="Protoporphyrinogen_IX_DH"/>
</dbReference>
<name>A0ABX7P4Q0_9BACT</name>
<dbReference type="RefSeq" id="WP_206726966.1">
    <property type="nucleotide sequence ID" value="NZ_CP071090.1"/>
</dbReference>
<dbReference type="EMBL" id="CP071090">
    <property type="protein sequence ID" value="QSQ25411.1"/>
    <property type="molecule type" value="Genomic_DNA"/>
</dbReference>
<dbReference type="Proteomes" id="UP000662747">
    <property type="component" value="Chromosome"/>
</dbReference>
<dbReference type="InterPro" id="IPR008254">
    <property type="entry name" value="Flavodoxin/NO_synth"/>
</dbReference>
<dbReference type="PANTHER" id="PTHR38030:SF2">
    <property type="entry name" value="PROTOPORPHYRINOGEN IX DEHYDROGENASE [QUINONE]"/>
    <property type="match status" value="1"/>
</dbReference>
<dbReference type="PANTHER" id="PTHR38030">
    <property type="entry name" value="PROTOPORPHYRINOGEN IX DEHYDROGENASE [MENAQUINONE]"/>
    <property type="match status" value="1"/>
</dbReference>